<sequence>MIDRNFTAEFLDPVLWGRLGEILSVVSPETKVLHVMEADGAVRTVIDGCLKVLPKENAESADDLRDLFPEADEIRVYTPATAEKFLTDIQEGRTYDADTFEYLNTMYAKLQKTVKVIPVRKKRNRLWEFLERQRSTDGICNIGITKEKELYFHCILEFKNGNLTRVTTSDRYKKDLYNWEKICENVEREFPGKVCHYFRELEALKN</sequence>
<keyword evidence="2" id="KW-1185">Reference proteome</keyword>
<dbReference type="Proteomes" id="UP001198151">
    <property type="component" value="Unassembled WGS sequence"/>
</dbReference>
<organism evidence="1 2">
    <name type="scientific">Ruminococcus turbiniformis</name>
    <dbReference type="NCBI Taxonomy" id="2881258"/>
    <lineage>
        <taxon>Bacteria</taxon>
        <taxon>Bacillati</taxon>
        <taxon>Bacillota</taxon>
        <taxon>Clostridia</taxon>
        <taxon>Eubacteriales</taxon>
        <taxon>Oscillospiraceae</taxon>
        <taxon>Ruminococcus</taxon>
    </lineage>
</organism>
<reference evidence="1 2" key="1">
    <citation type="submission" date="2021-10" db="EMBL/GenBank/DDBJ databases">
        <title>Anaerobic single-cell dispensing facilitates the cultivation of human gut bacteria.</title>
        <authorList>
            <person name="Afrizal A."/>
        </authorList>
    </citation>
    <scope>NUCLEOTIDE SEQUENCE [LARGE SCALE GENOMIC DNA]</scope>
    <source>
        <strain evidence="1 2">CLA-AA-H200</strain>
    </source>
</reference>
<evidence type="ECO:0000313" key="2">
    <source>
        <dbReference type="Proteomes" id="UP001198151"/>
    </source>
</evidence>
<name>A0ABS8FUM8_9FIRM</name>
<gene>
    <name evidence="1" type="ORF">LKD70_04795</name>
</gene>
<protein>
    <recommendedName>
        <fullName evidence="3">DUF4132 domain-containing protein</fullName>
    </recommendedName>
</protein>
<evidence type="ECO:0008006" key="3">
    <source>
        <dbReference type="Google" id="ProtNLM"/>
    </source>
</evidence>
<dbReference type="RefSeq" id="WP_227706900.1">
    <property type="nucleotide sequence ID" value="NZ_JAJEQX010000006.1"/>
</dbReference>
<comment type="caution">
    <text evidence="1">The sequence shown here is derived from an EMBL/GenBank/DDBJ whole genome shotgun (WGS) entry which is preliminary data.</text>
</comment>
<proteinExistence type="predicted"/>
<evidence type="ECO:0000313" key="1">
    <source>
        <dbReference type="EMBL" id="MCC2253758.1"/>
    </source>
</evidence>
<accession>A0ABS8FUM8</accession>
<dbReference type="EMBL" id="JAJEQX010000006">
    <property type="protein sequence ID" value="MCC2253758.1"/>
    <property type="molecule type" value="Genomic_DNA"/>
</dbReference>